<protein>
    <submittedName>
        <fullName evidence="1">Uncharacterized protein</fullName>
    </submittedName>
</protein>
<comment type="caution">
    <text evidence="1">The sequence shown here is derived from an EMBL/GenBank/DDBJ whole genome shotgun (WGS) entry which is preliminary data.</text>
</comment>
<reference evidence="1" key="1">
    <citation type="submission" date="2022-04" db="EMBL/GenBank/DDBJ databases">
        <title>Genome of the entomopathogenic fungus Entomophthora muscae.</title>
        <authorList>
            <person name="Elya C."/>
            <person name="Lovett B.R."/>
            <person name="Lee E."/>
            <person name="Macias A.M."/>
            <person name="Hajek A.E."/>
            <person name="De Bivort B.L."/>
            <person name="Kasson M.T."/>
            <person name="De Fine Licht H.H."/>
            <person name="Stajich J.E."/>
        </authorList>
    </citation>
    <scope>NUCLEOTIDE SEQUENCE</scope>
    <source>
        <strain evidence="1">Berkeley</strain>
    </source>
</reference>
<sequence length="221" mass="24733">MEDALMDCLSIDAVFSAHGGWGCLVPVSQLCLLLCNWTSMLQNSQLAWAQMLVILAHVFQRLNDDWYLFPAHKLPVVNIQRPAKHPDVPTARSLPLQHPPPSCAEAPLLPETVPNMTLILLTECPVFLFIIVCLFGSCWQLCRSGPQEIDLDSIILPFLEEAYVKWWYYQLRLENSCMTCCLGEISVGTRVSNWLNNANVEVFSAAQVFARVGCPLSPLTS</sequence>
<accession>A0ACC2RIB3</accession>
<evidence type="ECO:0000313" key="2">
    <source>
        <dbReference type="Proteomes" id="UP001165960"/>
    </source>
</evidence>
<dbReference type="Proteomes" id="UP001165960">
    <property type="component" value="Unassembled WGS sequence"/>
</dbReference>
<evidence type="ECO:0000313" key="1">
    <source>
        <dbReference type="EMBL" id="KAJ9049789.1"/>
    </source>
</evidence>
<dbReference type="EMBL" id="QTSX02007199">
    <property type="protein sequence ID" value="KAJ9049789.1"/>
    <property type="molecule type" value="Genomic_DNA"/>
</dbReference>
<keyword evidence="2" id="KW-1185">Reference proteome</keyword>
<proteinExistence type="predicted"/>
<gene>
    <name evidence="1" type="ORF">DSO57_1020861</name>
</gene>
<organism evidence="1 2">
    <name type="scientific">Entomophthora muscae</name>
    <dbReference type="NCBI Taxonomy" id="34485"/>
    <lineage>
        <taxon>Eukaryota</taxon>
        <taxon>Fungi</taxon>
        <taxon>Fungi incertae sedis</taxon>
        <taxon>Zoopagomycota</taxon>
        <taxon>Entomophthoromycotina</taxon>
        <taxon>Entomophthoromycetes</taxon>
        <taxon>Entomophthorales</taxon>
        <taxon>Entomophthoraceae</taxon>
        <taxon>Entomophthora</taxon>
    </lineage>
</organism>
<name>A0ACC2RIB3_9FUNG</name>